<feature type="signal peptide" evidence="1">
    <location>
        <begin position="1"/>
        <end position="20"/>
    </location>
</feature>
<protein>
    <submittedName>
        <fullName evidence="2">Uncharacterized protein</fullName>
    </submittedName>
</protein>
<reference evidence="2" key="1">
    <citation type="submission" date="2020-02" db="EMBL/GenBank/DDBJ databases">
        <authorList>
            <person name="Meier V. D."/>
        </authorList>
    </citation>
    <scope>NUCLEOTIDE SEQUENCE</scope>
    <source>
        <strain evidence="2">AVDCRST_MAG38</strain>
    </source>
</reference>
<gene>
    <name evidence="2" type="ORF">AVDCRST_MAG38-2512</name>
</gene>
<accession>A0A6J4S4A5</accession>
<dbReference type="AlphaFoldDB" id="A0A6J4S4A5"/>
<keyword evidence="1" id="KW-0732">Signal</keyword>
<evidence type="ECO:0000313" key="2">
    <source>
        <dbReference type="EMBL" id="CAA9488954.1"/>
    </source>
</evidence>
<dbReference type="EMBL" id="CADCVJ010000212">
    <property type="protein sequence ID" value="CAA9488954.1"/>
    <property type="molecule type" value="Genomic_DNA"/>
</dbReference>
<name>A0A6J4S4A5_9ACTN</name>
<proteinExistence type="predicted"/>
<feature type="chain" id="PRO_5039012669" evidence="1">
    <location>
        <begin position="21"/>
        <end position="186"/>
    </location>
</feature>
<organism evidence="2">
    <name type="scientific">uncultured Solirubrobacteraceae bacterium</name>
    <dbReference type="NCBI Taxonomy" id="1162706"/>
    <lineage>
        <taxon>Bacteria</taxon>
        <taxon>Bacillati</taxon>
        <taxon>Actinomycetota</taxon>
        <taxon>Thermoleophilia</taxon>
        <taxon>Solirubrobacterales</taxon>
        <taxon>Solirubrobacteraceae</taxon>
        <taxon>environmental samples</taxon>
    </lineage>
</organism>
<evidence type="ECO:0000256" key="1">
    <source>
        <dbReference type="SAM" id="SignalP"/>
    </source>
</evidence>
<sequence>MPRSLAAVVFACLTASIALVAPGGSLAQAPKRPAAVEPYPAIPLVGTTQRGRFTGRLAVTRVAARGDQLIASGSVTGRLRDSRYPSTQPVEIRRFSIVLGVTATAGASDCASLTMTIPSTRTRLVGLRAQLAARSFVVVPRRGGPRAVRDILCAASQTLTAQPPAAGVAPSPVLVHLLNALRLVHA</sequence>